<feature type="domain" description="Transcription factor IIIC putative zinc-finger" evidence="2">
    <location>
        <begin position="622"/>
        <end position="737"/>
    </location>
</feature>
<organism evidence="3 4">
    <name type="scientific">Patellaria atrata CBS 101060</name>
    <dbReference type="NCBI Taxonomy" id="1346257"/>
    <lineage>
        <taxon>Eukaryota</taxon>
        <taxon>Fungi</taxon>
        <taxon>Dikarya</taxon>
        <taxon>Ascomycota</taxon>
        <taxon>Pezizomycotina</taxon>
        <taxon>Dothideomycetes</taxon>
        <taxon>Dothideomycetes incertae sedis</taxon>
        <taxon>Patellariales</taxon>
        <taxon>Patellariaceae</taxon>
        <taxon>Patellaria</taxon>
    </lineage>
</organism>
<evidence type="ECO:0000259" key="1">
    <source>
        <dbReference type="Pfam" id="PF12657"/>
    </source>
</evidence>
<dbReference type="Proteomes" id="UP000799429">
    <property type="component" value="Unassembled WGS sequence"/>
</dbReference>
<reference evidence="3" key="1">
    <citation type="journal article" date="2020" name="Stud. Mycol.">
        <title>101 Dothideomycetes genomes: a test case for predicting lifestyles and emergence of pathogens.</title>
        <authorList>
            <person name="Haridas S."/>
            <person name="Albert R."/>
            <person name="Binder M."/>
            <person name="Bloem J."/>
            <person name="Labutti K."/>
            <person name="Salamov A."/>
            <person name="Andreopoulos B."/>
            <person name="Baker S."/>
            <person name="Barry K."/>
            <person name="Bills G."/>
            <person name="Bluhm B."/>
            <person name="Cannon C."/>
            <person name="Castanera R."/>
            <person name="Culley D."/>
            <person name="Daum C."/>
            <person name="Ezra D."/>
            <person name="Gonzalez J."/>
            <person name="Henrissat B."/>
            <person name="Kuo A."/>
            <person name="Liang C."/>
            <person name="Lipzen A."/>
            <person name="Lutzoni F."/>
            <person name="Magnuson J."/>
            <person name="Mondo S."/>
            <person name="Nolan M."/>
            <person name="Ohm R."/>
            <person name="Pangilinan J."/>
            <person name="Park H.-J."/>
            <person name="Ramirez L."/>
            <person name="Alfaro M."/>
            <person name="Sun H."/>
            <person name="Tritt A."/>
            <person name="Yoshinaga Y."/>
            <person name="Zwiers L.-H."/>
            <person name="Turgeon B."/>
            <person name="Goodwin S."/>
            <person name="Spatafora J."/>
            <person name="Crous P."/>
            <person name="Grigoriev I."/>
        </authorList>
    </citation>
    <scope>NUCLEOTIDE SEQUENCE</scope>
    <source>
        <strain evidence="3">CBS 101060</strain>
    </source>
</reference>
<dbReference type="PANTHER" id="PTHR15496">
    <property type="entry name" value="GENERAL TRANSCRIPTION FACTOR 3C POLYPEPTIDE 4 FAMILY"/>
    <property type="match status" value="1"/>
</dbReference>
<dbReference type="OrthoDB" id="6021743at2759"/>
<dbReference type="InterPro" id="IPR024761">
    <property type="entry name" value="TFIIIC_delta_N"/>
</dbReference>
<proteinExistence type="predicted"/>
<dbReference type="Pfam" id="PF12660">
    <property type="entry name" value="zf-TFIIIC"/>
    <property type="match status" value="1"/>
</dbReference>
<dbReference type="GO" id="GO:0000127">
    <property type="term" value="C:transcription factor TFIIIC complex"/>
    <property type="evidence" value="ECO:0007669"/>
    <property type="project" value="InterPro"/>
</dbReference>
<keyword evidence="4" id="KW-1185">Reference proteome</keyword>
<dbReference type="AlphaFoldDB" id="A0A9P4S3Q5"/>
<evidence type="ECO:0000313" key="3">
    <source>
        <dbReference type="EMBL" id="KAF2835688.1"/>
    </source>
</evidence>
<sequence length="739" mass="81835">MHEPSSMRVFSIGEEISTSHVIDLEWSPPGLAQHRRCALAVLTSNLALSIWTAEGNPSHASNWKRGLVVNKVLKHYVSGLENTPASGGGNEGNVWRLRTRIRAFTWSPTLQDNRTINGFKPQKSIRYDGQLIAIANDYGEVFIIRIRSPYSCFDALSKWTGNVLFHFKSRISADPRLNFDEIIDTIGPLPTVDKLTWSAWSSPGELLREESLAYSEDNTELFAISCIAFATSSTLGFKHIGAYHIDSATTIKILGDAEDMPDFQFGSTFDINRQFSAPLLWIPRSKGVAVDTILVFESERATAISVPVYPRKASRAYHHHLDGRWDDISGVALGVNKGVISVHFTSHLSGATAPTTNLTVTLEDIQSNDIPAWQSQINESIALFSAEHDLYGNAQAKTWGLASSPLGDLIVSCVSVHPSDMVHYTVQSGQRSVIAVNKLSDQSDHFRLPEKGGLSKVQDISAETMLFSLRRWLSNSVYNVEDRAVTAESLVKQFCFAQGFSVISEAQQSKDSTRTVDFDTSILEQLDGWNTSTLVEYLRAQMYDKDVLAQARSSILISLLQPLDKPVAELRVPIIISLTSAAVLKTYLPATDVASEQIYSNFHAGCKYLDSVSPSGTLRESVEAQTDDQHELCEICDEKIRFESLDWARCLRGHQYVRCGLTFMAIQEPRVSRYCGLCKKQYLKPHYILRDAELRMQAGDTIMADAPAAAASALQQPTLAVLLLAACDVCIYCGGKFIF</sequence>
<evidence type="ECO:0008006" key="5">
    <source>
        <dbReference type="Google" id="ProtNLM"/>
    </source>
</evidence>
<dbReference type="GO" id="GO:0004402">
    <property type="term" value="F:histone acetyltransferase activity"/>
    <property type="evidence" value="ECO:0007669"/>
    <property type="project" value="InterPro"/>
</dbReference>
<comment type="caution">
    <text evidence="3">The sequence shown here is derived from an EMBL/GenBank/DDBJ whole genome shotgun (WGS) entry which is preliminary data.</text>
</comment>
<evidence type="ECO:0000313" key="4">
    <source>
        <dbReference type="Proteomes" id="UP000799429"/>
    </source>
</evidence>
<dbReference type="Pfam" id="PF12657">
    <property type="entry name" value="TFIIIC_delta"/>
    <property type="match status" value="1"/>
</dbReference>
<name>A0A9P4S3Q5_9PEZI</name>
<evidence type="ECO:0000259" key="2">
    <source>
        <dbReference type="Pfam" id="PF12660"/>
    </source>
</evidence>
<dbReference type="PANTHER" id="PTHR15496:SF2">
    <property type="entry name" value="GENERAL TRANSCRIPTION FACTOR 3C POLYPEPTIDE 4"/>
    <property type="match status" value="1"/>
</dbReference>
<accession>A0A9P4S3Q5</accession>
<dbReference type="InterPro" id="IPR044230">
    <property type="entry name" value="GTF3C4"/>
</dbReference>
<protein>
    <recommendedName>
        <fullName evidence="5">Transcription factor IIIC putative zinc-finger domain-containing protein</fullName>
    </recommendedName>
</protein>
<gene>
    <name evidence="3" type="ORF">M501DRAFT_997843</name>
</gene>
<feature type="domain" description="Transcription factor IIIC 90kDa subunit N-terminal" evidence="1">
    <location>
        <begin position="2"/>
        <end position="437"/>
    </location>
</feature>
<dbReference type="EMBL" id="MU006107">
    <property type="protein sequence ID" value="KAF2835688.1"/>
    <property type="molecule type" value="Genomic_DNA"/>
</dbReference>
<dbReference type="InterPro" id="IPR024764">
    <property type="entry name" value="TFIIIC_Znf"/>
</dbReference>
<dbReference type="GO" id="GO:0006384">
    <property type="term" value="P:transcription initiation at RNA polymerase III promoter"/>
    <property type="evidence" value="ECO:0007669"/>
    <property type="project" value="InterPro"/>
</dbReference>